<dbReference type="GO" id="GO:0016747">
    <property type="term" value="F:acyltransferase activity, transferring groups other than amino-acyl groups"/>
    <property type="evidence" value="ECO:0007669"/>
    <property type="project" value="InterPro"/>
</dbReference>
<dbReference type="InterPro" id="IPR000182">
    <property type="entry name" value="GNAT_dom"/>
</dbReference>
<proteinExistence type="predicted"/>
<protein>
    <submittedName>
        <fullName evidence="2">GNAT superfamily N-acetyltransferase</fullName>
    </submittedName>
</protein>
<organism evidence="2 3">
    <name type="scientific">Actinomadura viridis</name>
    <dbReference type="NCBI Taxonomy" id="58110"/>
    <lineage>
        <taxon>Bacteria</taxon>
        <taxon>Bacillati</taxon>
        <taxon>Actinomycetota</taxon>
        <taxon>Actinomycetes</taxon>
        <taxon>Streptosporangiales</taxon>
        <taxon>Thermomonosporaceae</taxon>
        <taxon>Actinomadura</taxon>
    </lineage>
</organism>
<dbReference type="Gene3D" id="3.40.630.30">
    <property type="match status" value="1"/>
</dbReference>
<comment type="caution">
    <text evidence="2">The sequence shown here is derived from an EMBL/GenBank/DDBJ whole genome shotgun (WGS) entry which is preliminary data.</text>
</comment>
<dbReference type="AlphaFoldDB" id="A0A931DNT8"/>
<accession>A0A931DNT8</accession>
<dbReference type="RefSeq" id="WP_231403989.1">
    <property type="nucleotide sequence ID" value="NZ_BAABES010000002.1"/>
</dbReference>
<dbReference type="PROSITE" id="PS51186">
    <property type="entry name" value="GNAT"/>
    <property type="match status" value="1"/>
</dbReference>
<keyword evidence="3" id="KW-1185">Reference proteome</keyword>
<dbReference type="EMBL" id="JADOUA010000001">
    <property type="protein sequence ID" value="MBG6091978.1"/>
    <property type="molecule type" value="Genomic_DNA"/>
</dbReference>
<evidence type="ECO:0000313" key="2">
    <source>
        <dbReference type="EMBL" id="MBG6091978.1"/>
    </source>
</evidence>
<dbReference type="CDD" id="cd04301">
    <property type="entry name" value="NAT_SF"/>
    <property type="match status" value="1"/>
</dbReference>
<dbReference type="SUPFAM" id="SSF55729">
    <property type="entry name" value="Acyl-CoA N-acyltransferases (Nat)"/>
    <property type="match status" value="1"/>
</dbReference>
<gene>
    <name evidence="2" type="ORF">IW256_006091</name>
</gene>
<evidence type="ECO:0000259" key="1">
    <source>
        <dbReference type="PROSITE" id="PS51186"/>
    </source>
</evidence>
<feature type="domain" description="N-acetyltransferase" evidence="1">
    <location>
        <begin position="16"/>
        <end position="170"/>
    </location>
</feature>
<sequence length="180" mass="20432">MTKLKVARPPATLGDVRFRPFGITDAERLRRMSERLSKNSLYFRFWSGTPHVPDVYVSALGRLDHWDREAMVALLDDEMIGVAEYVRDRERPWRADLAVLVSDPWQRHGVGHRLVAYLASLAGRRGITGFEADVILENRRALLWIAAGWPTARSSRADGAAHFTLPLPFPPTPPKDRPRP</sequence>
<evidence type="ECO:0000313" key="3">
    <source>
        <dbReference type="Proteomes" id="UP000614047"/>
    </source>
</evidence>
<dbReference type="InterPro" id="IPR016181">
    <property type="entry name" value="Acyl_CoA_acyltransferase"/>
</dbReference>
<name>A0A931DNT8_9ACTN</name>
<dbReference type="Proteomes" id="UP000614047">
    <property type="component" value="Unassembled WGS sequence"/>
</dbReference>
<reference evidence="2" key="1">
    <citation type="submission" date="2020-11" db="EMBL/GenBank/DDBJ databases">
        <title>Sequencing the genomes of 1000 actinobacteria strains.</title>
        <authorList>
            <person name="Klenk H.-P."/>
        </authorList>
    </citation>
    <scope>NUCLEOTIDE SEQUENCE</scope>
    <source>
        <strain evidence="2">DSM 43175</strain>
    </source>
</reference>
<dbReference type="Pfam" id="PF00583">
    <property type="entry name" value="Acetyltransf_1"/>
    <property type="match status" value="1"/>
</dbReference>